<name>A0A843WZ65_COLES</name>
<comment type="caution">
    <text evidence="2">The sequence shown here is derived from an EMBL/GenBank/DDBJ whole genome shotgun (WGS) entry which is preliminary data.</text>
</comment>
<sequence length="228" mass="25348">MQMKSFREAIGGFIEPSAIADDEDPIVAWVARASTERGEYELDEKANDPENPPRPNTFLARAVAEAAVEERDRGELLRQPYSSQFDSNSDAEVDLLGDRELERVKHTIGGRHGHDDDEFERLMPPTSSQLVKGKYKAQESRPKKTGATESRPTKEIVIREPPPLAQKKKSWLSGWGSKKGEKGVALVENLLDIPDAKTLDPNMVEVGVVTHLREVEVVIVVKEVEVVG</sequence>
<dbReference type="Proteomes" id="UP000652761">
    <property type="component" value="Unassembled WGS sequence"/>
</dbReference>
<proteinExistence type="predicted"/>
<accession>A0A843WZ65</accession>
<reference evidence="2" key="1">
    <citation type="submission" date="2017-07" db="EMBL/GenBank/DDBJ databases">
        <title>Taro Niue Genome Assembly and Annotation.</title>
        <authorList>
            <person name="Atibalentja N."/>
            <person name="Keating K."/>
            <person name="Fields C.J."/>
        </authorList>
    </citation>
    <scope>NUCLEOTIDE SEQUENCE</scope>
    <source>
        <strain evidence="2">Niue_2</strain>
        <tissue evidence="2">Leaf</tissue>
    </source>
</reference>
<evidence type="ECO:0000256" key="1">
    <source>
        <dbReference type="SAM" id="MobiDB-lite"/>
    </source>
</evidence>
<evidence type="ECO:0000313" key="2">
    <source>
        <dbReference type="EMBL" id="MQM09384.1"/>
    </source>
</evidence>
<dbReference type="AlphaFoldDB" id="A0A843WZ65"/>
<evidence type="ECO:0000313" key="3">
    <source>
        <dbReference type="Proteomes" id="UP000652761"/>
    </source>
</evidence>
<protein>
    <submittedName>
        <fullName evidence="2">Uncharacterized protein</fullName>
    </submittedName>
</protein>
<gene>
    <name evidence="2" type="ORF">Taro_042255</name>
</gene>
<feature type="region of interest" description="Disordered" evidence="1">
    <location>
        <begin position="71"/>
        <end position="90"/>
    </location>
</feature>
<feature type="region of interest" description="Disordered" evidence="1">
    <location>
        <begin position="128"/>
        <end position="162"/>
    </location>
</feature>
<keyword evidence="3" id="KW-1185">Reference proteome</keyword>
<dbReference type="EMBL" id="NMUH01004362">
    <property type="protein sequence ID" value="MQM09384.1"/>
    <property type="molecule type" value="Genomic_DNA"/>
</dbReference>
<organism evidence="2 3">
    <name type="scientific">Colocasia esculenta</name>
    <name type="common">Wild taro</name>
    <name type="synonym">Arum esculentum</name>
    <dbReference type="NCBI Taxonomy" id="4460"/>
    <lineage>
        <taxon>Eukaryota</taxon>
        <taxon>Viridiplantae</taxon>
        <taxon>Streptophyta</taxon>
        <taxon>Embryophyta</taxon>
        <taxon>Tracheophyta</taxon>
        <taxon>Spermatophyta</taxon>
        <taxon>Magnoliopsida</taxon>
        <taxon>Liliopsida</taxon>
        <taxon>Araceae</taxon>
        <taxon>Aroideae</taxon>
        <taxon>Colocasieae</taxon>
        <taxon>Colocasia</taxon>
    </lineage>
</organism>